<protein>
    <submittedName>
        <fullName evidence="1">GrpB family protein</fullName>
    </submittedName>
</protein>
<dbReference type="SUPFAM" id="SSF81301">
    <property type="entry name" value="Nucleotidyltransferase"/>
    <property type="match status" value="1"/>
</dbReference>
<gene>
    <name evidence="1" type="ORF">C4B60_15255</name>
</gene>
<dbReference type="Gene3D" id="3.30.460.10">
    <property type="entry name" value="Beta Polymerase, domain 2"/>
    <property type="match status" value="1"/>
</dbReference>
<dbReference type="OrthoDB" id="9799092at2"/>
<sequence length="175" mass="20411">MIGLKKGSVILASPAVEWKRSFHEEKELLQSVLGEEIIDIQHIGSTAIKGIKAKPIIDMMVGIENVETFKNWKIEPLQKEGYYHLGKVKLEGKEVLAKFSDLKTLTKTHIVHVVQYKGQWWQEHTFFRDYLNANRDRAKEYEALKERLAALYHNEDIEYTDQKKEFVDSILLKQP</sequence>
<dbReference type="PANTHER" id="PTHR34822:SF1">
    <property type="entry name" value="GRPB FAMILY PROTEIN"/>
    <property type="match status" value="1"/>
</dbReference>
<dbReference type="InterPro" id="IPR043519">
    <property type="entry name" value="NT_sf"/>
</dbReference>
<reference evidence="1 2" key="1">
    <citation type="submission" date="2018-02" db="EMBL/GenBank/DDBJ databases">
        <title>Jeotgalibacillus proteolyticum sp. nov. a protease producing bacterium isolated from ocean sediments of Laizhou Bay.</title>
        <authorList>
            <person name="Li Y."/>
        </authorList>
    </citation>
    <scope>NUCLEOTIDE SEQUENCE [LARGE SCALE GENOMIC DNA]</scope>
    <source>
        <strain evidence="1 2">22-7</strain>
    </source>
</reference>
<dbReference type="RefSeq" id="WP_104058878.1">
    <property type="nucleotide sequence ID" value="NZ_PREZ01000005.1"/>
</dbReference>
<proteinExistence type="predicted"/>
<evidence type="ECO:0000313" key="1">
    <source>
        <dbReference type="EMBL" id="PPA69885.1"/>
    </source>
</evidence>
<accession>A0A2S5GAD7</accession>
<dbReference type="PANTHER" id="PTHR34822">
    <property type="entry name" value="GRPB DOMAIN PROTEIN (AFU_ORTHOLOGUE AFUA_1G01530)"/>
    <property type="match status" value="1"/>
</dbReference>
<organism evidence="1 2">
    <name type="scientific">Jeotgalibacillus proteolyticus</name>
    <dbReference type="NCBI Taxonomy" id="2082395"/>
    <lineage>
        <taxon>Bacteria</taxon>
        <taxon>Bacillati</taxon>
        <taxon>Bacillota</taxon>
        <taxon>Bacilli</taxon>
        <taxon>Bacillales</taxon>
        <taxon>Caryophanaceae</taxon>
        <taxon>Jeotgalibacillus</taxon>
    </lineage>
</organism>
<name>A0A2S5GAD7_9BACL</name>
<dbReference type="Pfam" id="PF04229">
    <property type="entry name" value="GrpB"/>
    <property type="match status" value="1"/>
</dbReference>
<evidence type="ECO:0000313" key="2">
    <source>
        <dbReference type="Proteomes" id="UP000239047"/>
    </source>
</evidence>
<dbReference type="AlphaFoldDB" id="A0A2S5GAD7"/>
<dbReference type="Proteomes" id="UP000239047">
    <property type="component" value="Unassembled WGS sequence"/>
</dbReference>
<comment type="caution">
    <text evidence="1">The sequence shown here is derived from an EMBL/GenBank/DDBJ whole genome shotgun (WGS) entry which is preliminary data.</text>
</comment>
<dbReference type="InterPro" id="IPR007344">
    <property type="entry name" value="GrpB/CoaE"/>
</dbReference>
<keyword evidence="2" id="KW-1185">Reference proteome</keyword>
<dbReference type="EMBL" id="PREZ01000005">
    <property type="protein sequence ID" value="PPA69885.1"/>
    <property type="molecule type" value="Genomic_DNA"/>
</dbReference>